<dbReference type="PANTHER" id="PTHR43273:SF8">
    <property type="entry name" value="RADICAL SAM DOMAIN PROTEIN"/>
    <property type="match status" value="1"/>
</dbReference>
<keyword evidence="2" id="KW-0479">Metal-binding</keyword>
<protein>
    <submittedName>
        <fullName evidence="6">GRRM system radical SAM/SPASM domain protein</fullName>
    </submittedName>
</protein>
<dbReference type="InterPro" id="IPR023867">
    <property type="entry name" value="Sulphatase_maturase_rSAM"/>
</dbReference>
<evidence type="ECO:0000256" key="1">
    <source>
        <dbReference type="ARBA" id="ARBA00022691"/>
    </source>
</evidence>
<dbReference type="PANTHER" id="PTHR43273">
    <property type="entry name" value="ANAEROBIC SULFATASE-MATURATING ENZYME HOMOLOG ASLB-RELATED"/>
    <property type="match status" value="1"/>
</dbReference>
<dbReference type="GO" id="GO:0046872">
    <property type="term" value="F:metal ion binding"/>
    <property type="evidence" value="ECO:0007669"/>
    <property type="project" value="UniProtKB-KW"/>
</dbReference>
<dbReference type="SFLD" id="SFLDG01386">
    <property type="entry name" value="main_SPASM_domain-containing"/>
    <property type="match status" value="1"/>
</dbReference>
<gene>
    <name evidence="6" type="primary">grrM</name>
    <name evidence="6" type="ORF">FOS08_02830</name>
</gene>
<reference evidence="6" key="1">
    <citation type="submission" date="2019-07" db="EMBL/GenBank/DDBJ databases">
        <title>Phylogenomic Reclassification of ATCC Bacillus Strains and Various Taxa within the Genus Bacillus.</title>
        <authorList>
            <person name="Riojas M.A."/>
            <person name="Frank A.M."/>
            <person name="Fenn S.L."/>
            <person name="King S.P."/>
            <person name="Brower S.M."/>
            <person name="Hazbon M.H."/>
        </authorList>
    </citation>
    <scope>NUCLEOTIDE SEQUENCE</scope>
    <source>
        <strain evidence="6">NR-12239</strain>
    </source>
</reference>
<feature type="domain" description="Radical SAM core" evidence="5">
    <location>
        <begin position="3"/>
        <end position="238"/>
    </location>
</feature>
<dbReference type="Proteomes" id="UP001248134">
    <property type="component" value="Unassembled WGS sequence"/>
</dbReference>
<keyword evidence="4" id="KW-0411">Iron-sulfur</keyword>
<evidence type="ECO:0000256" key="2">
    <source>
        <dbReference type="ARBA" id="ARBA00022723"/>
    </source>
</evidence>
<dbReference type="AlphaFoldDB" id="A0A2B6XB26"/>
<dbReference type="InterPro" id="IPR026357">
    <property type="entry name" value="rSAM_SPASM_GrrM_OscB"/>
</dbReference>
<dbReference type="NCBIfam" id="TIGR04261">
    <property type="entry name" value="rSAM_GlyRichRpt"/>
    <property type="match status" value="1"/>
</dbReference>
<accession>A0A2B6XB26</accession>
<dbReference type="CDD" id="cd01335">
    <property type="entry name" value="Radical_SAM"/>
    <property type="match status" value="1"/>
</dbReference>
<sequence length="379" mass="43673">MGKFYMTVNLIVIQPSSLCNLNCSYCYVPERQNSMIIEDSTLENIFSKTLSSTIVSDHIEYLWHAGEPLTVGISFYEKIIDYIKKYNIENRKVINSVQTNGTLLSAKWCEFFKENHFKIGISMDGPEFLHNQNRKDWSGKGSHHIAMRGVNLLKEYGLDFGAICVLTKESLHYPEEIFYFFYENDFKWVGFNVEEIENSNHSTSLNSEKLENITRMYNSFMSRLFDLWQQHRDKITIREFQNMCSAINIKLKDRHFYCVPDEIQKLRIVTIQKNGSITTNSPEFAGSSNKELNNFIVGNINSLDSFEHIINNDIYLKLQVEIENGVKNCADTCLYFDLCGGGSPSNKYFENGSISSTETITCILHKQILASVVINKLSE</sequence>
<evidence type="ECO:0000256" key="4">
    <source>
        <dbReference type="ARBA" id="ARBA00023014"/>
    </source>
</evidence>
<proteinExistence type="predicted"/>
<organism evidence="6 7">
    <name type="scientific">Bacillus pseudomycoides</name>
    <dbReference type="NCBI Taxonomy" id="64104"/>
    <lineage>
        <taxon>Bacteria</taxon>
        <taxon>Bacillati</taxon>
        <taxon>Bacillota</taxon>
        <taxon>Bacilli</taxon>
        <taxon>Bacillales</taxon>
        <taxon>Bacillaceae</taxon>
        <taxon>Bacillus</taxon>
        <taxon>Bacillus cereus group</taxon>
    </lineage>
</organism>
<dbReference type="SFLD" id="SFLDG01072">
    <property type="entry name" value="dehydrogenase_like"/>
    <property type="match status" value="1"/>
</dbReference>
<evidence type="ECO:0000313" key="7">
    <source>
        <dbReference type="Proteomes" id="UP001248134"/>
    </source>
</evidence>
<dbReference type="GO" id="GO:0051536">
    <property type="term" value="F:iron-sulfur cluster binding"/>
    <property type="evidence" value="ECO:0007669"/>
    <property type="project" value="UniProtKB-KW"/>
</dbReference>
<dbReference type="SUPFAM" id="SSF102114">
    <property type="entry name" value="Radical SAM enzymes"/>
    <property type="match status" value="1"/>
</dbReference>
<dbReference type="InterPro" id="IPR013785">
    <property type="entry name" value="Aldolase_TIM"/>
</dbReference>
<evidence type="ECO:0000256" key="3">
    <source>
        <dbReference type="ARBA" id="ARBA00023004"/>
    </source>
</evidence>
<dbReference type="Gene3D" id="3.20.20.70">
    <property type="entry name" value="Aldolase class I"/>
    <property type="match status" value="1"/>
</dbReference>
<dbReference type="SFLD" id="SFLDS00029">
    <property type="entry name" value="Radical_SAM"/>
    <property type="match status" value="1"/>
</dbReference>
<comment type="caution">
    <text evidence="6">The sequence shown here is derived from an EMBL/GenBank/DDBJ whole genome shotgun (WGS) entry which is preliminary data.</text>
</comment>
<dbReference type="EMBL" id="VLYX01000002">
    <property type="protein sequence ID" value="MDR4324915.1"/>
    <property type="molecule type" value="Genomic_DNA"/>
</dbReference>
<dbReference type="GO" id="GO:0016491">
    <property type="term" value="F:oxidoreductase activity"/>
    <property type="evidence" value="ECO:0007669"/>
    <property type="project" value="InterPro"/>
</dbReference>
<dbReference type="InterPro" id="IPR058240">
    <property type="entry name" value="rSAM_sf"/>
</dbReference>
<evidence type="ECO:0000313" key="6">
    <source>
        <dbReference type="EMBL" id="MDR4324915.1"/>
    </source>
</evidence>
<name>A0A2B6XB26_9BACI</name>
<keyword evidence="1" id="KW-0949">S-adenosyl-L-methionine</keyword>
<dbReference type="Pfam" id="PF04055">
    <property type="entry name" value="Radical_SAM"/>
    <property type="match status" value="1"/>
</dbReference>
<dbReference type="InterPro" id="IPR007197">
    <property type="entry name" value="rSAM"/>
</dbReference>
<evidence type="ECO:0000259" key="5">
    <source>
        <dbReference type="PROSITE" id="PS51918"/>
    </source>
</evidence>
<dbReference type="SFLD" id="SFLDG01067">
    <property type="entry name" value="SPASM/twitch_domain_containing"/>
    <property type="match status" value="1"/>
</dbReference>
<dbReference type="PROSITE" id="PS51918">
    <property type="entry name" value="RADICAL_SAM"/>
    <property type="match status" value="1"/>
</dbReference>
<dbReference type="SFLD" id="SFLDG01384">
    <property type="entry name" value="thioether_bond_formation_requi"/>
    <property type="match status" value="1"/>
</dbReference>
<keyword evidence="3" id="KW-0408">Iron</keyword>